<keyword evidence="1" id="KW-0175">Coiled coil</keyword>
<protein>
    <submittedName>
        <fullName evidence="3">Uncharacterized protein</fullName>
    </submittedName>
</protein>
<feature type="compositionally biased region" description="Polar residues" evidence="2">
    <location>
        <begin position="104"/>
        <end position="119"/>
    </location>
</feature>
<dbReference type="Proteomes" id="UP000266673">
    <property type="component" value="Unassembled WGS sequence"/>
</dbReference>
<proteinExistence type="predicted"/>
<reference evidence="3 4" key="1">
    <citation type="submission" date="2018-06" db="EMBL/GenBank/DDBJ databases">
        <title>Comparative genomics reveals the genomic features of Rhizophagus irregularis, R. cerebriforme, R. diaphanum and Gigaspora rosea, and their symbiotic lifestyle signature.</title>
        <authorList>
            <person name="Morin E."/>
            <person name="San Clemente H."/>
            <person name="Chen E.C.H."/>
            <person name="De La Providencia I."/>
            <person name="Hainaut M."/>
            <person name="Kuo A."/>
            <person name="Kohler A."/>
            <person name="Murat C."/>
            <person name="Tang N."/>
            <person name="Roy S."/>
            <person name="Loubradou J."/>
            <person name="Henrissat B."/>
            <person name="Grigoriev I.V."/>
            <person name="Corradi N."/>
            <person name="Roux C."/>
            <person name="Martin F.M."/>
        </authorList>
    </citation>
    <scope>NUCLEOTIDE SEQUENCE [LARGE SCALE GENOMIC DNA]</scope>
    <source>
        <strain evidence="3 4">DAOM 194757</strain>
    </source>
</reference>
<name>A0A397UPP8_9GLOM</name>
<comment type="caution">
    <text evidence="3">The sequence shown here is derived from an EMBL/GenBank/DDBJ whole genome shotgun (WGS) entry which is preliminary data.</text>
</comment>
<accession>A0A397UPP8</accession>
<dbReference type="EMBL" id="QKWP01001218">
    <property type="protein sequence ID" value="RIB10719.1"/>
    <property type="molecule type" value="Genomic_DNA"/>
</dbReference>
<evidence type="ECO:0000313" key="4">
    <source>
        <dbReference type="Proteomes" id="UP000266673"/>
    </source>
</evidence>
<evidence type="ECO:0000313" key="3">
    <source>
        <dbReference type="EMBL" id="RIB10719.1"/>
    </source>
</evidence>
<feature type="coiled-coil region" evidence="1">
    <location>
        <begin position="14"/>
        <end position="48"/>
    </location>
</feature>
<dbReference type="AlphaFoldDB" id="A0A397UPP8"/>
<organism evidence="3 4">
    <name type="scientific">Gigaspora rosea</name>
    <dbReference type="NCBI Taxonomy" id="44941"/>
    <lineage>
        <taxon>Eukaryota</taxon>
        <taxon>Fungi</taxon>
        <taxon>Fungi incertae sedis</taxon>
        <taxon>Mucoromycota</taxon>
        <taxon>Glomeromycotina</taxon>
        <taxon>Glomeromycetes</taxon>
        <taxon>Diversisporales</taxon>
        <taxon>Gigasporaceae</taxon>
        <taxon>Gigaspora</taxon>
    </lineage>
</organism>
<gene>
    <name evidence="3" type="ORF">C2G38_2263742</name>
</gene>
<sequence>MQAQRDSSINSSEIDILRQQISELRKENDSLTDENTKTAKENAELKRSKILDIQNFSIIYPSNPKSLEEIEIDNSLDLESKKEVSNRMKKKNREKKLLRGNEAPASQTQESHNTSSTMPTPLIPPKVSISDGDNSSEVLLQSNGTNVPESLDSKTVKELWDQKQNKTSQHQCTLLLR</sequence>
<evidence type="ECO:0000256" key="2">
    <source>
        <dbReference type="SAM" id="MobiDB-lite"/>
    </source>
</evidence>
<feature type="compositionally biased region" description="Polar residues" evidence="2">
    <location>
        <begin position="131"/>
        <end position="148"/>
    </location>
</feature>
<keyword evidence="4" id="KW-1185">Reference proteome</keyword>
<feature type="region of interest" description="Disordered" evidence="2">
    <location>
        <begin position="81"/>
        <end position="152"/>
    </location>
</feature>
<dbReference type="OrthoDB" id="10549679at2759"/>
<evidence type="ECO:0000256" key="1">
    <source>
        <dbReference type="SAM" id="Coils"/>
    </source>
</evidence>
<feature type="compositionally biased region" description="Basic residues" evidence="2">
    <location>
        <begin position="87"/>
        <end position="98"/>
    </location>
</feature>